<reference evidence="13 14" key="1">
    <citation type="submission" date="2023-01" db="EMBL/GenBank/DDBJ databases">
        <authorList>
            <person name="Whitehead M."/>
        </authorList>
    </citation>
    <scope>NUCLEOTIDE SEQUENCE [LARGE SCALE GENOMIC DNA]</scope>
</reference>
<evidence type="ECO:0000256" key="11">
    <source>
        <dbReference type="SAM" id="MobiDB-lite"/>
    </source>
</evidence>
<feature type="compositionally biased region" description="Polar residues" evidence="11">
    <location>
        <begin position="1648"/>
        <end position="1671"/>
    </location>
</feature>
<feature type="compositionally biased region" description="Low complexity" evidence="11">
    <location>
        <begin position="905"/>
        <end position="917"/>
    </location>
</feature>
<feature type="region of interest" description="Disordered" evidence="11">
    <location>
        <begin position="1084"/>
        <end position="1126"/>
    </location>
</feature>
<evidence type="ECO:0000256" key="8">
    <source>
        <dbReference type="ARBA" id="ARBA00046341"/>
    </source>
</evidence>
<evidence type="ECO:0000256" key="9">
    <source>
        <dbReference type="PROSITE-ProRule" id="PRU00508"/>
    </source>
</evidence>
<feature type="compositionally biased region" description="Low complexity" evidence="11">
    <location>
        <begin position="355"/>
        <end position="364"/>
    </location>
</feature>
<dbReference type="GO" id="GO:0000151">
    <property type="term" value="C:ubiquitin ligase complex"/>
    <property type="evidence" value="ECO:0007669"/>
    <property type="project" value="TreeGrafter"/>
</dbReference>
<dbReference type="CDD" id="cd19673">
    <property type="entry name" value="UBR-box_UBR3"/>
    <property type="match status" value="1"/>
</dbReference>
<accession>A0AAV0WJF3</accession>
<evidence type="ECO:0000313" key="14">
    <source>
        <dbReference type="Proteomes" id="UP001160148"/>
    </source>
</evidence>
<dbReference type="Proteomes" id="UP001160148">
    <property type="component" value="Unassembled WGS sequence"/>
</dbReference>
<dbReference type="GO" id="GO:0008270">
    <property type="term" value="F:zinc ion binding"/>
    <property type="evidence" value="ECO:0007669"/>
    <property type="project" value="UniProtKB-UniRule"/>
</dbReference>
<name>A0AAV0WJF3_9HEMI</name>
<feature type="region of interest" description="Disordered" evidence="11">
    <location>
        <begin position="355"/>
        <end position="403"/>
    </location>
</feature>
<feature type="region of interest" description="Disordered" evidence="11">
    <location>
        <begin position="1573"/>
        <end position="1594"/>
    </location>
</feature>
<dbReference type="InterPro" id="IPR044046">
    <property type="entry name" value="E3_ligase_UBR-like_C"/>
</dbReference>
<sequence length="2728" mass="305060">MIMDTTSTANMAQQQSPAYGLMKLGKRGAAALIAADCCNAAADATTIPQQQQDDGGGDAAAADSALTRCKLLDDMLDVLLNPYDAIGEWNNLDWLRWLMAGGKTLDEFSSAVKVYDYGTCCGLVWTANYVAYRCRTCSISPCMSLCGDCFKRGDHTGHDFNMFRSQAGGACDCGDTSVMKPDGFCSKHSSTINIDGTSTSSNSGCKQPPADLLRVAERIMPRLLLRLVQYLRENSKIPDSRPSNTHVPPGGVAGAGMTNQQHNLLLIDLDPFLGMLHDLGALGAAMRRVMTVSLTNERIYRWACDYYSSTGNFANFGSDSSLQQQQQQPQQTIYTIYTDKVRRYYAEAIHQYTASTSSPSSSSSRRQRRSNTTIGDVIHGSNSLSNSEDDDDDDEDDEFGQGDWLVDGQINRKRKNKLNHSSFLQEIVFWTVRYEFPQKMVCFLLNMLPDSAYKEALTEAFVMHYGCVARVLATTRDSDTLSNHIVHISVQLFSNEALATRMVDKLGLLRIMVSSLRRMMTKILIPSTLHDPMKNRHRVVDCSKAVMKEHCYWPLVSDLNNVLSHRPIAVKFMCDDRLLDSWFSYLSMFQGMNVNCRELGHHVEFEPNTYYAAFSAELEASAYPMWAMLSHLTSADTLTLSSRVLRACLKRLRKWLIDVGYYYNQDHGNVCGGTASSSVNYNASTSTSIIRRLDDRHQFTFHLPLHRYLAVFLCQAVRAQGARIEDIIPRSSTDDSADRDALLMAIAAHPVRAQSAFYEIMQGAWVRNGLQIKGQAMTYIQSNFCISMVDADIYLLQLCLSELSDANIFMSLILEKFKVYDWMHVVKHGGLPQVMDSEEYDAAPSMEGLLVFLATLIGVRTNLCADEDYDYCQSQLEMVTLLCVSDKTHSQLMELMPERCGGIQTSATTTTSPINTSGDSASRNPPSLDQESPPAMRDFETVLQAVAEYKRPQFEASGNMQQGLYVPLAHVWQKLYDPVHVLLRAVHRRDFQSSMDRYTTYMRTIGLLKQNQNTWPPYRMPQKHHPAYRNPCRALLSKLFHAVVWHCLYRSAVYRDISEHTLSLLVYLLDQAWICYSSSPVDNTTSNNRQQPMDTDPPAKQSASSSSTSSAAPPGECFYKNPSTKSCPKRKIKITVADASNSDSETANAKETTLLLLNRWYDHDDLAHNLCTTITHVELPPPYYHYFFGEEATNATSNATAASTMATNLFDYFTSSVAAAASVASSSSPITVSHNFEPGNSQQPPNVVPSLATIAGNEIPLTSSSIPTRPPFYSLNAAAAATSSTMADSALNRVKQRLQFLRPPPPKTDSPTHEPHQSSSSSSSSSSDIPVIIDLTIPEFPFEAMTNNDNESSILGVDRNTMIEVDDQQNSLVCINESIISLLLKLHSQLSGEPDSYQLPIIAPHPTTSSNLIDEANTNQSASENNNIKEEVPPCGDGAFFVGRLLDRIAMGSSSCYDCILRTRVALWPIAVVMRETASRDDEERERRERKRRARDKQQQMMEEMARAQRAFLESARRSGDLDSTDTQSQSTSATTTNMECDIPAPNVEISTSTTCSNEASTSTLANTIVELDENSSSSNSTTTTTKESTTHIRGPDQHEATLTVDCVICNQTVIVQIEQQRQDPVGLVILVQGTNVLAHRRHIVSQPVESTNQDNASNSNTTEYHQQQPQDTEKATGLTISNNVENKCVVKNEQNYYHYWPALPPLNSLQHHQQSTSVINDSKSQQQHNQPIVITIADNYDATTYASHSDRRKRLMSQYFNNLDKADFEVGSLTTTTSATPVGGNVHVQTCGHHLHLRCWSSYLASLRGAQRFNSDRGEYSCPLCRQLANSLMPLIPEVAIDQNQQQRGCAPYNNIITSSAMSDAVSKLTELVKQQEYESPNPEQSSDAVCCSETSTSVFIGDTENIVNRHPLHQNVHHHHFNDEYVVIQDELHDISPAGGAEDGIGGNGGEGEELESGEDPLLKAVNRCVSDMITTTVVTAAAQTVSLPHPLLTPTQREKMYKVRWHSVVSVAWTNIQVELVQRNNSLIEQLQQEQSSLHGVNNYYHHLNLFSATAVNATDINGSNNYYNMLPKRNCIAPLLKVLRVSARSLMAKYQTPDYNPISDVWHKLIGCEQPRQQLSNTYPPLLMRDPCSVLLQLVLLLPSLDRDLFDTLIKLTYNMQLYVAALKVASTWNRNCKFNRQLYHRRRHYSSLNTRQMPTRNEERIDGSTSVRMDLDDGCNNKLSSLSMDITEVDSTLPLTPLFSQVVALAKTIVFLSDDDETEIVNIGSIVNNDDEFMMHQEDEGVESIVSDNKLDKSIDTSEDDGEIILSLESYGRRSTLPFLRFAALLKKYINSDDDDNLDDHPELTISSSQLNNLNVEQNKQREQLLDSQVRSPQLAEVNCNVNFSTSNDPHHHQHWSKDDYEYVTLARYLKLLNNNEDAHEVSDNCEESYNYNCSYIEHNDDQNQNNCEKRQHMPLQPPSAMEAVLWPQWSCSTNDKNNKISTTISRAWFTSFRESLTTKIPKATIIGENTTTIVSSAAAEIDPNSKATTSANIIMAARMLLFADCCDGGGVSDDTRAGIIDSSRSLFPTITWTGPRLLKLPHLYDDVFQYYHGRACHRCHGVPRETSVCLVCGTVVCLKENCCKTNHIYEAVQHSLECGGGTGMFLVVTSSSVVVIRGKRACLWGSVYLDAFGEEDRELKRGKPLYLSAERYRLLEHQWLAHRFDHTNKKWVWHRDAL</sequence>
<comment type="catalytic activity">
    <reaction evidence="1 10">
        <text>S-ubiquitinyl-[E2 ubiquitin-conjugating enzyme]-L-cysteine + [acceptor protein]-L-lysine = [E2 ubiquitin-conjugating enzyme]-L-cysteine + N(6)-ubiquitinyl-[acceptor protein]-L-lysine.</text>
        <dbReference type="EC" id="2.3.2.27"/>
    </reaction>
</comment>
<evidence type="ECO:0000256" key="5">
    <source>
        <dbReference type="ARBA" id="ARBA00022771"/>
    </source>
</evidence>
<dbReference type="Pfam" id="PF02207">
    <property type="entry name" value="zf-UBR"/>
    <property type="match status" value="1"/>
</dbReference>
<keyword evidence="7 10" id="KW-0862">Zinc</keyword>
<feature type="region of interest" description="Disordered" evidence="11">
    <location>
        <begin position="1646"/>
        <end position="1674"/>
    </location>
</feature>
<dbReference type="FunFam" id="2.10.110.30:FF:000002">
    <property type="entry name" value="Putative e3 ubiquitin-protein ligase ubr3"/>
    <property type="match status" value="1"/>
</dbReference>
<keyword evidence="3 10" id="KW-0808">Transferase</keyword>
<feature type="compositionally biased region" description="Low complexity" evidence="11">
    <location>
        <begin position="1525"/>
        <end position="1537"/>
    </location>
</feature>
<dbReference type="GO" id="GO:0061630">
    <property type="term" value="F:ubiquitin protein ligase activity"/>
    <property type="evidence" value="ECO:0007669"/>
    <property type="project" value="UniProtKB-UniRule"/>
</dbReference>
<comment type="pathway">
    <text evidence="2 10">Protein modification; protein ubiquitination.</text>
</comment>
<comment type="caution">
    <text evidence="13">The sequence shown here is derived from an EMBL/GenBank/DDBJ whole genome shotgun (WGS) entry which is preliminary data.</text>
</comment>
<dbReference type="Gene3D" id="2.10.110.30">
    <property type="match status" value="1"/>
</dbReference>
<dbReference type="GO" id="GO:0016567">
    <property type="term" value="P:protein ubiquitination"/>
    <property type="evidence" value="ECO:0007669"/>
    <property type="project" value="UniProtKB-UniRule"/>
</dbReference>
<dbReference type="PROSITE" id="PS51157">
    <property type="entry name" value="ZF_UBR"/>
    <property type="match status" value="1"/>
</dbReference>
<keyword evidence="14" id="KW-1185">Reference proteome</keyword>
<feature type="compositionally biased region" description="Gly residues" evidence="11">
    <location>
        <begin position="1943"/>
        <end position="1952"/>
    </location>
</feature>
<feature type="compositionally biased region" description="Polar residues" evidence="11">
    <location>
        <begin position="918"/>
        <end position="930"/>
    </location>
</feature>
<dbReference type="EMBL" id="CARXXK010000002">
    <property type="protein sequence ID" value="CAI6356089.1"/>
    <property type="molecule type" value="Genomic_DNA"/>
</dbReference>
<feature type="region of interest" description="Disordered" evidence="11">
    <location>
        <begin position="904"/>
        <end position="934"/>
    </location>
</feature>
<dbReference type="PANTHER" id="PTHR21497:SF39">
    <property type="entry name" value="E3 UBIQUITIN-PROTEIN LIGASE UBR3"/>
    <property type="match status" value="1"/>
</dbReference>
<dbReference type="SMART" id="SM00396">
    <property type="entry name" value="ZnF_UBR1"/>
    <property type="match status" value="1"/>
</dbReference>
<feature type="region of interest" description="Disordered" evidence="11">
    <location>
        <begin position="1938"/>
        <end position="1960"/>
    </location>
</feature>
<gene>
    <name evidence="13" type="ORF">MEUPH1_LOCUS11863</name>
</gene>
<dbReference type="InterPro" id="IPR039164">
    <property type="entry name" value="UBR1-like"/>
</dbReference>
<evidence type="ECO:0000259" key="12">
    <source>
        <dbReference type="PROSITE" id="PS51157"/>
    </source>
</evidence>
<dbReference type="EC" id="2.3.2.27" evidence="10"/>
<feature type="compositionally biased region" description="Acidic residues" evidence="11">
    <location>
        <begin position="387"/>
        <end position="400"/>
    </location>
</feature>
<comment type="similarity">
    <text evidence="8 10">Belongs to the E3 ubiquitin-protein ligase UBR1-like family.</text>
</comment>
<evidence type="ECO:0000313" key="13">
    <source>
        <dbReference type="EMBL" id="CAI6356089.1"/>
    </source>
</evidence>
<keyword evidence="5 10" id="KW-0863">Zinc-finger</keyword>
<feature type="compositionally biased region" description="Low complexity" evidence="11">
    <location>
        <begin position="1575"/>
        <end position="1588"/>
    </location>
</feature>
<feature type="zinc finger region" description="UBR-type" evidence="9">
    <location>
        <begin position="119"/>
        <end position="190"/>
    </location>
</feature>
<feature type="region of interest" description="Disordered" evidence="11">
    <location>
        <begin position="1477"/>
        <end position="1540"/>
    </location>
</feature>
<organism evidence="13 14">
    <name type="scientific">Macrosiphum euphorbiae</name>
    <name type="common">potato aphid</name>
    <dbReference type="NCBI Taxonomy" id="13131"/>
    <lineage>
        <taxon>Eukaryota</taxon>
        <taxon>Metazoa</taxon>
        <taxon>Ecdysozoa</taxon>
        <taxon>Arthropoda</taxon>
        <taxon>Hexapoda</taxon>
        <taxon>Insecta</taxon>
        <taxon>Pterygota</taxon>
        <taxon>Neoptera</taxon>
        <taxon>Paraneoptera</taxon>
        <taxon>Hemiptera</taxon>
        <taxon>Sternorrhyncha</taxon>
        <taxon>Aphidomorpha</taxon>
        <taxon>Aphidoidea</taxon>
        <taxon>Aphididae</taxon>
        <taxon>Macrosiphini</taxon>
        <taxon>Macrosiphum</taxon>
    </lineage>
</organism>
<feature type="compositionally biased region" description="Low complexity" evidence="11">
    <location>
        <begin position="1318"/>
        <end position="1327"/>
    </location>
</feature>
<keyword evidence="4 10" id="KW-0479">Metal-binding</keyword>
<evidence type="ECO:0000256" key="4">
    <source>
        <dbReference type="ARBA" id="ARBA00022723"/>
    </source>
</evidence>
<evidence type="ECO:0000256" key="2">
    <source>
        <dbReference type="ARBA" id="ARBA00004906"/>
    </source>
</evidence>
<feature type="compositionally biased region" description="Low complexity" evidence="11">
    <location>
        <begin position="1499"/>
        <end position="1511"/>
    </location>
</feature>
<dbReference type="PANTHER" id="PTHR21497">
    <property type="entry name" value="UBIQUITIN LIGASE E3 ALPHA-RELATED"/>
    <property type="match status" value="1"/>
</dbReference>
<evidence type="ECO:0000256" key="7">
    <source>
        <dbReference type="ARBA" id="ARBA00022833"/>
    </source>
</evidence>
<feature type="domain" description="UBR-type" evidence="12">
    <location>
        <begin position="119"/>
        <end position="190"/>
    </location>
</feature>
<feature type="region of interest" description="Disordered" evidence="11">
    <location>
        <begin position="1301"/>
        <end position="1328"/>
    </location>
</feature>
<feature type="compositionally biased region" description="Polar residues" evidence="11">
    <location>
        <begin position="1084"/>
        <end position="1093"/>
    </location>
</feature>
<dbReference type="InterPro" id="IPR003126">
    <property type="entry name" value="Znf_UBR"/>
</dbReference>
<evidence type="ECO:0000256" key="1">
    <source>
        <dbReference type="ARBA" id="ARBA00000900"/>
    </source>
</evidence>
<protein>
    <recommendedName>
        <fullName evidence="10">E3 ubiquitin-protein ligase</fullName>
        <ecNumber evidence="10">2.3.2.27</ecNumber>
    </recommendedName>
</protein>
<feature type="compositionally biased region" description="Low complexity" evidence="11">
    <location>
        <begin position="1098"/>
        <end position="1114"/>
    </location>
</feature>
<dbReference type="Pfam" id="PF18995">
    <property type="entry name" value="PRT6_C"/>
    <property type="match status" value="2"/>
</dbReference>
<proteinExistence type="inferred from homology"/>
<keyword evidence="6 10" id="KW-0833">Ubl conjugation pathway</keyword>
<evidence type="ECO:0000256" key="3">
    <source>
        <dbReference type="ARBA" id="ARBA00022679"/>
    </source>
</evidence>
<evidence type="ECO:0000256" key="6">
    <source>
        <dbReference type="ARBA" id="ARBA00022786"/>
    </source>
</evidence>
<dbReference type="GO" id="GO:0071596">
    <property type="term" value="P:ubiquitin-dependent protein catabolic process via the N-end rule pathway"/>
    <property type="evidence" value="ECO:0007669"/>
    <property type="project" value="UniProtKB-UniRule"/>
</dbReference>
<feature type="compositionally biased region" description="Basic and acidic residues" evidence="11">
    <location>
        <begin position="1477"/>
        <end position="1487"/>
    </location>
</feature>
<evidence type="ECO:0000256" key="10">
    <source>
        <dbReference type="RuleBase" id="RU366018"/>
    </source>
</evidence>
<comment type="function">
    <text evidence="10">Ubiquitin ligase protein which is a component of the N-end rule pathway. Recognizes and binds to proteins bearing specific N-terminal residues that are destabilizing according to the N-end rule, leading to their ubiquitination and subsequent degradation.</text>
</comment>
<dbReference type="GO" id="GO:0005737">
    <property type="term" value="C:cytoplasm"/>
    <property type="evidence" value="ECO:0007669"/>
    <property type="project" value="TreeGrafter"/>
</dbReference>